<dbReference type="GO" id="GO:0005216">
    <property type="term" value="F:monoatomic ion channel activity"/>
    <property type="evidence" value="ECO:0007669"/>
    <property type="project" value="InterPro"/>
</dbReference>
<evidence type="ECO:0000259" key="7">
    <source>
        <dbReference type="Pfam" id="PF00520"/>
    </source>
</evidence>
<dbReference type="InterPro" id="IPR005821">
    <property type="entry name" value="Ion_trans_dom"/>
</dbReference>
<evidence type="ECO:0000256" key="6">
    <source>
        <dbReference type="SAM" id="Phobius"/>
    </source>
</evidence>
<gene>
    <name evidence="9" type="ORF">RCL2_001785400</name>
    <name evidence="8" type="ORF">RclHR1_00680010</name>
</gene>
<feature type="transmembrane region" description="Helical" evidence="6">
    <location>
        <begin position="878"/>
        <end position="900"/>
    </location>
</feature>
<proteinExistence type="predicted"/>
<name>A0A2Z6RTP4_9GLOM</name>
<dbReference type="AlphaFoldDB" id="A0A2Z6RTP4"/>
<evidence type="ECO:0000256" key="2">
    <source>
        <dbReference type="ARBA" id="ARBA00022692"/>
    </source>
</evidence>
<feature type="transmembrane region" description="Helical" evidence="6">
    <location>
        <begin position="987"/>
        <end position="1006"/>
    </location>
</feature>
<feature type="transmembrane region" description="Helical" evidence="6">
    <location>
        <begin position="114"/>
        <end position="132"/>
    </location>
</feature>
<feature type="transmembrane region" description="Helical" evidence="6">
    <location>
        <begin position="920"/>
        <end position="939"/>
    </location>
</feature>
<dbReference type="Pfam" id="PF00520">
    <property type="entry name" value="Ion_trans"/>
    <property type="match status" value="1"/>
</dbReference>
<keyword evidence="4 6" id="KW-1133">Transmembrane helix</keyword>
<evidence type="ECO:0000256" key="3">
    <source>
        <dbReference type="ARBA" id="ARBA00022737"/>
    </source>
</evidence>
<feature type="domain" description="Ion transport" evidence="7">
    <location>
        <begin position="885"/>
        <end position="1142"/>
    </location>
</feature>
<dbReference type="OrthoDB" id="2370634at2759"/>
<reference evidence="8 10" key="1">
    <citation type="submission" date="2017-11" db="EMBL/GenBank/DDBJ databases">
        <title>The genome of Rhizophagus clarus HR1 reveals common genetic basis of auxotrophy among arbuscular mycorrhizal fungi.</title>
        <authorList>
            <person name="Kobayashi Y."/>
        </authorList>
    </citation>
    <scope>NUCLEOTIDE SEQUENCE [LARGE SCALE GENOMIC DNA]</scope>
    <source>
        <strain evidence="8 10">HR1</strain>
    </source>
</reference>
<evidence type="ECO:0000313" key="9">
    <source>
        <dbReference type="EMBL" id="GES91021.1"/>
    </source>
</evidence>
<keyword evidence="2 6" id="KW-0812">Transmembrane</keyword>
<feature type="transmembrane region" description="Helical" evidence="6">
    <location>
        <begin position="1026"/>
        <end position="1049"/>
    </location>
</feature>
<evidence type="ECO:0000256" key="1">
    <source>
        <dbReference type="ARBA" id="ARBA00004141"/>
    </source>
</evidence>
<dbReference type="InterPro" id="IPR024862">
    <property type="entry name" value="TRPV"/>
</dbReference>
<dbReference type="GO" id="GO:0098703">
    <property type="term" value="P:calcium ion import across plasma membrane"/>
    <property type="evidence" value="ECO:0007669"/>
    <property type="project" value="TreeGrafter"/>
</dbReference>
<reference evidence="9" key="2">
    <citation type="submission" date="2019-10" db="EMBL/GenBank/DDBJ databases">
        <title>Conservation and host-specific expression of non-tandemly repeated heterogenous ribosome RNA gene in arbuscular mycorrhizal fungi.</title>
        <authorList>
            <person name="Maeda T."/>
            <person name="Kobayashi Y."/>
            <person name="Nakagawa T."/>
            <person name="Ezawa T."/>
            <person name="Yamaguchi K."/>
            <person name="Bino T."/>
            <person name="Nishimoto Y."/>
            <person name="Shigenobu S."/>
            <person name="Kawaguchi M."/>
        </authorList>
    </citation>
    <scope>NUCLEOTIDE SEQUENCE</scope>
    <source>
        <strain evidence="9">HR1</strain>
    </source>
</reference>
<dbReference type="Proteomes" id="UP000247702">
    <property type="component" value="Unassembled WGS sequence"/>
</dbReference>
<organism evidence="8 10">
    <name type="scientific">Rhizophagus clarus</name>
    <dbReference type="NCBI Taxonomy" id="94130"/>
    <lineage>
        <taxon>Eukaryota</taxon>
        <taxon>Fungi</taxon>
        <taxon>Fungi incertae sedis</taxon>
        <taxon>Mucoromycota</taxon>
        <taxon>Glomeromycotina</taxon>
        <taxon>Glomeromycetes</taxon>
        <taxon>Glomerales</taxon>
        <taxon>Glomeraceae</taxon>
        <taxon>Rhizophagus</taxon>
    </lineage>
</organism>
<dbReference type="Proteomes" id="UP000615446">
    <property type="component" value="Unassembled WGS sequence"/>
</dbReference>
<feature type="transmembrane region" description="Helical" evidence="6">
    <location>
        <begin position="1111"/>
        <end position="1131"/>
    </location>
</feature>
<dbReference type="PANTHER" id="PTHR10582:SF2">
    <property type="entry name" value="INACTIVE"/>
    <property type="match status" value="1"/>
</dbReference>
<keyword evidence="10" id="KW-1185">Reference proteome</keyword>
<comment type="caution">
    <text evidence="8">The sequence shown here is derived from an EMBL/GenBank/DDBJ whole genome shotgun (WGS) entry which is preliminary data.</text>
</comment>
<dbReference type="GO" id="GO:0005886">
    <property type="term" value="C:plasma membrane"/>
    <property type="evidence" value="ECO:0007669"/>
    <property type="project" value="TreeGrafter"/>
</dbReference>
<evidence type="ECO:0000256" key="5">
    <source>
        <dbReference type="ARBA" id="ARBA00023136"/>
    </source>
</evidence>
<sequence>MTRDIEHGDQIYGEKITYVNISPDGSIVATFNPFHSSILITKVETNHNTKIPFDRTKFFDKVPSRILGWSLAVSDIIDAENNIGLVAISCITDEDMNPNQNIPPRRIRRRVKQFFLNYYVGILLSLFAIYLLPSCIFISTPIMCYYLYYFVRYSLFKSFTRKIYWSSSKGMTKLFKFSFYNNSTAGNTNSSTNYDSEISTYKYCFGGVVSFLKNSTNSSNCTTLICINCIKIQNIDIKLNRNIIITREANDYILPDNLYKKLESINDARHNWKYLLKSRYQEFLVVASEYQQTLYIELYNINTSQLVNVFYRNCGDEDFLDLNNDNPGIFAISTDLRLFAYSHGDNIITIYLIESGLEVVSKRFDNIYKIKFIEFITKDKKLFIIEENIENGVKFHNWFISGCLNDYFPISRSNINLSDNVISTLMNYDEYYHTLTKANGRIVTLEKYNKYKFRIISNISIKTAIFGENESMIDEHEHEYFSHDLEPWNNSTGPIRGKFLNNDKSILLLSGRNSIQVWKSKSQFFKDFEDFISFENSKLVYIFINKFPFRSKPRFQIKDDMTTIITHACKSLAYLYTNHKHVKSIEKHRKFVSSITNIIKDFIEKYPDNWKLMEIQYPLMAYIIYSRSFSLIKYILFNNSQVGSQGKSTGLLHRPQNKYGSYPFYDNLKLNGELGLEDKQLRHNDLEIALKFCQDQDAVMLAYLLEYYSENSMDHIGWMINITKILPELPANYVELLYHKPCFGGIKYNFPNKRFRELSVSEDNLKVYIPLTRLKTTKSLSYMEYRKLGYEELHNIYMVPLPNFTTYDTVIKEKSGGKFRTIFYWLKKTLLPPCYKNLSDKDLSPFLRISSKKNKGAFFNVPVMEAVITSRWEQTKKYWMIPLLLYFLFLLLFAFFYPIYSDIGSGSSESINCFDIIRSIIIMGTFYYIGIYLLIIEFMQMKKYKAKYFTLFNMFDSCSIMSGVIVYTLMLANSIDTTTNRINGEGIVILMTVTTLILWIEMLFWLRLFSKIAIYIYIFGNILRKIIPFFAFMFIIIIGFGHSMFVLFAHPSLLNLNPSASIFTLNNGTTNFTLTASSPDNPFDTIWDAILSAYYWSTIDLSAYNYWPVKIFAFFANIILVLVLLNMIIALMNDTFNKAKEDGKLGLLMYRTELINDYERLNDPFFSESLHNGSQFVCFHRDPDLMRKWIMKSQEFKDTKLYSWYNENVDKRKITFDDGVDINPWYTLITGNESQKFCF</sequence>
<keyword evidence="5 6" id="KW-0472">Membrane</keyword>
<dbReference type="PANTHER" id="PTHR10582">
    <property type="entry name" value="TRANSIENT RECEPTOR POTENTIAL ION CHANNEL PROTEIN"/>
    <property type="match status" value="1"/>
</dbReference>
<protein>
    <recommendedName>
        <fullName evidence="7">Ion transport domain-containing protein</fullName>
    </recommendedName>
</protein>
<accession>A0A2Z6RTP4</accession>
<dbReference type="EMBL" id="BLAL01000197">
    <property type="protein sequence ID" value="GES91021.1"/>
    <property type="molecule type" value="Genomic_DNA"/>
</dbReference>
<feature type="transmembrane region" description="Helical" evidence="6">
    <location>
        <begin position="951"/>
        <end position="975"/>
    </location>
</feature>
<comment type="subcellular location">
    <subcellularLocation>
        <location evidence="1">Membrane</location>
        <topology evidence="1">Multi-pass membrane protein</topology>
    </subcellularLocation>
</comment>
<evidence type="ECO:0000313" key="8">
    <source>
        <dbReference type="EMBL" id="GBC06366.1"/>
    </source>
</evidence>
<keyword evidence="3" id="KW-0677">Repeat</keyword>
<evidence type="ECO:0000256" key="4">
    <source>
        <dbReference type="ARBA" id="ARBA00022989"/>
    </source>
</evidence>
<dbReference type="EMBL" id="BEXD01004070">
    <property type="protein sequence ID" value="GBC06366.1"/>
    <property type="molecule type" value="Genomic_DNA"/>
</dbReference>
<evidence type="ECO:0000313" key="10">
    <source>
        <dbReference type="Proteomes" id="UP000247702"/>
    </source>
</evidence>